<dbReference type="AlphaFoldDB" id="A0AAW2LNV9"/>
<name>A0AAW2LNV9_SESRA</name>
<protein>
    <submittedName>
        <fullName evidence="2">Uncharacterized protein</fullName>
    </submittedName>
</protein>
<sequence>MVFCPASSATVQHVQRILDIYKLALGQEINLHKSSATFSSNTPVEVQKQLADILGIRLETSMSFTLVFWLWLFTQRRLFLLHLRTAFGGGFMDGMRKLSLKQGRLFLSKRSYKLSRLMPCRVSTYRVLFLNSFKYWQRIFFGMMGIGGEFIGLLGIRCV</sequence>
<dbReference type="EMBL" id="JACGWJ010000024">
    <property type="protein sequence ID" value="KAL0320020.1"/>
    <property type="molecule type" value="Genomic_DNA"/>
</dbReference>
<organism evidence="2">
    <name type="scientific">Sesamum radiatum</name>
    <name type="common">Black benniseed</name>
    <dbReference type="NCBI Taxonomy" id="300843"/>
    <lineage>
        <taxon>Eukaryota</taxon>
        <taxon>Viridiplantae</taxon>
        <taxon>Streptophyta</taxon>
        <taxon>Embryophyta</taxon>
        <taxon>Tracheophyta</taxon>
        <taxon>Spermatophyta</taxon>
        <taxon>Magnoliopsida</taxon>
        <taxon>eudicotyledons</taxon>
        <taxon>Gunneridae</taxon>
        <taxon>Pentapetalae</taxon>
        <taxon>asterids</taxon>
        <taxon>lamiids</taxon>
        <taxon>Lamiales</taxon>
        <taxon>Pedaliaceae</taxon>
        <taxon>Sesamum</taxon>
    </lineage>
</organism>
<proteinExistence type="predicted"/>
<evidence type="ECO:0000256" key="1">
    <source>
        <dbReference type="SAM" id="Phobius"/>
    </source>
</evidence>
<reference evidence="2" key="1">
    <citation type="submission" date="2020-06" db="EMBL/GenBank/DDBJ databases">
        <authorList>
            <person name="Li T."/>
            <person name="Hu X."/>
            <person name="Zhang T."/>
            <person name="Song X."/>
            <person name="Zhang H."/>
            <person name="Dai N."/>
            <person name="Sheng W."/>
            <person name="Hou X."/>
            <person name="Wei L."/>
        </authorList>
    </citation>
    <scope>NUCLEOTIDE SEQUENCE</scope>
    <source>
        <strain evidence="2">G02</strain>
        <tissue evidence="2">Leaf</tissue>
    </source>
</reference>
<evidence type="ECO:0000313" key="2">
    <source>
        <dbReference type="EMBL" id="KAL0320020.1"/>
    </source>
</evidence>
<gene>
    <name evidence="2" type="ORF">Sradi_5263500</name>
</gene>
<feature type="transmembrane region" description="Helical" evidence="1">
    <location>
        <begin position="135"/>
        <end position="156"/>
    </location>
</feature>
<keyword evidence="1" id="KW-1133">Transmembrane helix</keyword>
<reference evidence="2" key="2">
    <citation type="journal article" date="2024" name="Plant">
        <title>Genomic evolution and insights into agronomic trait innovations of Sesamum species.</title>
        <authorList>
            <person name="Miao H."/>
            <person name="Wang L."/>
            <person name="Qu L."/>
            <person name="Liu H."/>
            <person name="Sun Y."/>
            <person name="Le M."/>
            <person name="Wang Q."/>
            <person name="Wei S."/>
            <person name="Zheng Y."/>
            <person name="Lin W."/>
            <person name="Duan Y."/>
            <person name="Cao H."/>
            <person name="Xiong S."/>
            <person name="Wang X."/>
            <person name="Wei L."/>
            <person name="Li C."/>
            <person name="Ma Q."/>
            <person name="Ju M."/>
            <person name="Zhao R."/>
            <person name="Li G."/>
            <person name="Mu C."/>
            <person name="Tian Q."/>
            <person name="Mei H."/>
            <person name="Zhang T."/>
            <person name="Gao T."/>
            <person name="Zhang H."/>
        </authorList>
    </citation>
    <scope>NUCLEOTIDE SEQUENCE</scope>
    <source>
        <strain evidence="2">G02</strain>
    </source>
</reference>
<keyword evidence="1" id="KW-0812">Transmembrane</keyword>
<keyword evidence="1" id="KW-0472">Membrane</keyword>
<comment type="caution">
    <text evidence="2">The sequence shown here is derived from an EMBL/GenBank/DDBJ whole genome shotgun (WGS) entry which is preliminary data.</text>
</comment>
<accession>A0AAW2LNV9</accession>